<dbReference type="SUPFAM" id="SSF51735">
    <property type="entry name" value="NAD(P)-binding Rossmann-fold domains"/>
    <property type="match status" value="1"/>
</dbReference>
<dbReference type="EMBL" id="WTUW01000009">
    <property type="protein sequence ID" value="MZR32247.1"/>
    <property type="molecule type" value="Genomic_DNA"/>
</dbReference>
<sequence>MRGLSGKRVILTGGASGIGRQVALRFAEEGADVAIFDLDRSDADETVQMIEAVGGRGTSYQVDITDRAQIDNAVASVEKNGPVDILVNNAGWDRMETFLDSDVNFWKKVIDINLYGPLHMHHAVLPGMVKNGGGRIINISSDAGRVGSSGEAVYSACKGGIISFSKTVARELARDGIQVNVVCPGPTDTPLFDAVAVGEKGAKIAEGLKRAIPMRRLADPSDFPGIVCFLASDDAGFITGQTISVSGGLTMHG</sequence>
<name>A0A6L8WDL3_9PROT</name>
<dbReference type="PANTHER" id="PTHR42760:SF133">
    <property type="entry name" value="3-OXOACYL-[ACYL-CARRIER-PROTEIN] REDUCTASE"/>
    <property type="match status" value="1"/>
</dbReference>
<dbReference type="PRINTS" id="PR00081">
    <property type="entry name" value="GDHRDH"/>
</dbReference>
<proteinExistence type="inferred from homology"/>
<comment type="similarity">
    <text evidence="1">Belongs to the short-chain dehydrogenases/reductases (SDR) family.</text>
</comment>
<evidence type="ECO:0000256" key="2">
    <source>
        <dbReference type="ARBA" id="ARBA00023002"/>
    </source>
</evidence>
<gene>
    <name evidence="3" type="ORF">GQE98_16535</name>
</gene>
<comment type="caution">
    <text evidence="3">The sequence shown here is derived from an EMBL/GenBank/DDBJ whole genome shotgun (WGS) entry which is preliminary data.</text>
</comment>
<protein>
    <submittedName>
        <fullName evidence="3">Glucose 1-dehydrogenase</fullName>
        <ecNumber evidence="3">1.1.1.47</ecNumber>
    </submittedName>
</protein>
<evidence type="ECO:0000256" key="1">
    <source>
        <dbReference type="ARBA" id="ARBA00006484"/>
    </source>
</evidence>
<dbReference type="AlphaFoldDB" id="A0A6L8WDL3"/>
<dbReference type="PRINTS" id="PR00080">
    <property type="entry name" value="SDRFAMILY"/>
</dbReference>
<dbReference type="NCBIfam" id="NF005559">
    <property type="entry name" value="PRK07231.1"/>
    <property type="match status" value="1"/>
</dbReference>
<evidence type="ECO:0000313" key="3">
    <source>
        <dbReference type="EMBL" id="MZR32247.1"/>
    </source>
</evidence>
<keyword evidence="2 3" id="KW-0560">Oxidoreductase</keyword>
<dbReference type="Pfam" id="PF13561">
    <property type="entry name" value="adh_short_C2"/>
    <property type="match status" value="1"/>
</dbReference>
<dbReference type="InterPro" id="IPR036291">
    <property type="entry name" value="NAD(P)-bd_dom_sf"/>
</dbReference>
<evidence type="ECO:0000313" key="4">
    <source>
        <dbReference type="Proteomes" id="UP000476030"/>
    </source>
</evidence>
<dbReference type="RefSeq" id="WP_161316814.1">
    <property type="nucleotide sequence ID" value="NZ_WTUW01000009.1"/>
</dbReference>
<organism evidence="3 4">
    <name type="scientific">Sneathiella litorea</name>
    <dbReference type="NCBI Taxonomy" id="2606216"/>
    <lineage>
        <taxon>Bacteria</taxon>
        <taxon>Pseudomonadati</taxon>
        <taxon>Pseudomonadota</taxon>
        <taxon>Alphaproteobacteria</taxon>
        <taxon>Sneathiellales</taxon>
        <taxon>Sneathiellaceae</taxon>
        <taxon>Sneathiella</taxon>
    </lineage>
</organism>
<dbReference type="InterPro" id="IPR020904">
    <property type="entry name" value="Sc_DH/Rdtase_CS"/>
</dbReference>
<accession>A0A6L8WDL3</accession>
<dbReference type="Gene3D" id="3.40.50.720">
    <property type="entry name" value="NAD(P)-binding Rossmann-like Domain"/>
    <property type="match status" value="1"/>
</dbReference>
<dbReference type="FunFam" id="3.40.50.720:FF:000084">
    <property type="entry name" value="Short-chain dehydrogenase reductase"/>
    <property type="match status" value="1"/>
</dbReference>
<dbReference type="InterPro" id="IPR002347">
    <property type="entry name" value="SDR_fam"/>
</dbReference>
<reference evidence="3 4" key="1">
    <citation type="submission" date="2019-12" db="EMBL/GenBank/DDBJ databases">
        <title>Snethiella sp. nov. sp. isolated from sea sand.</title>
        <authorList>
            <person name="Kim J."/>
            <person name="Jeong S.E."/>
            <person name="Jung H.S."/>
            <person name="Jeon C.O."/>
        </authorList>
    </citation>
    <scope>NUCLEOTIDE SEQUENCE [LARGE SCALE GENOMIC DNA]</scope>
    <source>
        <strain evidence="3 4">DP05</strain>
    </source>
</reference>
<dbReference type="EC" id="1.1.1.47" evidence="3"/>
<dbReference type="GO" id="GO:0047936">
    <property type="term" value="F:glucose 1-dehydrogenase [NAD(P)+] activity"/>
    <property type="evidence" value="ECO:0007669"/>
    <property type="project" value="UniProtKB-EC"/>
</dbReference>
<dbReference type="Proteomes" id="UP000476030">
    <property type="component" value="Unassembled WGS sequence"/>
</dbReference>
<dbReference type="PROSITE" id="PS00061">
    <property type="entry name" value="ADH_SHORT"/>
    <property type="match status" value="1"/>
</dbReference>
<keyword evidence="4" id="KW-1185">Reference proteome</keyword>
<dbReference type="PANTHER" id="PTHR42760">
    <property type="entry name" value="SHORT-CHAIN DEHYDROGENASES/REDUCTASES FAMILY MEMBER"/>
    <property type="match status" value="1"/>
</dbReference>